<evidence type="ECO:0000313" key="2">
    <source>
        <dbReference type="Proteomes" id="UP001162972"/>
    </source>
</evidence>
<dbReference type="EMBL" id="JAPFFJ010000003">
    <property type="protein sequence ID" value="KAJ6432057.1"/>
    <property type="molecule type" value="Genomic_DNA"/>
</dbReference>
<dbReference type="AlphaFoldDB" id="A0AAD6PIX7"/>
<accession>A0AAD6PIX7</accession>
<protein>
    <submittedName>
        <fullName evidence="1">Uncharacterized protein</fullName>
    </submittedName>
</protein>
<keyword evidence="2" id="KW-1185">Reference proteome</keyword>
<organism evidence="1 2">
    <name type="scientific">Salix udensis</name>
    <dbReference type="NCBI Taxonomy" id="889485"/>
    <lineage>
        <taxon>Eukaryota</taxon>
        <taxon>Viridiplantae</taxon>
        <taxon>Streptophyta</taxon>
        <taxon>Embryophyta</taxon>
        <taxon>Tracheophyta</taxon>
        <taxon>Spermatophyta</taxon>
        <taxon>Magnoliopsida</taxon>
        <taxon>eudicotyledons</taxon>
        <taxon>Gunneridae</taxon>
        <taxon>Pentapetalae</taxon>
        <taxon>rosids</taxon>
        <taxon>fabids</taxon>
        <taxon>Malpighiales</taxon>
        <taxon>Salicaceae</taxon>
        <taxon>Saliceae</taxon>
        <taxon>Salix</taxon>
    </lineage>
</organism>
<name>A0AAD6PIX7_9ROSI</name>
<proteinExistence type="predicted"/>
<dbReference type="Proteomes" id="UP001162972">
    <property type="component" value="Chromosome 10"/>
</dbReference>
<evidence type="ECO:0000313" key="1">
    <source>
        <dbReference type="EMBL" id="KAJ6432057.1"/>
    </source>
</evidence>
<gene>
    <name evidence="1" type="ORF">OIU84_019337</name>
</gene>
<sequence>MRILHVTLKGNCRIMLGRNFPGSFSTEIEIIFRLFIWGECTKVFLQLWLLLIFIKHGEYVSLYSFSRPLRRTSFHMPNQIREISTCVI</sequence>
<reference evidence="1 2" key="1">
    <citation type="journal article" date="2023" name="Int. J. Mol. Sci.">
        <title>De Novo Assembly and Annotation of 11 Diverse Shrub Willow (Salix) Genomes Reveals Novel Gene Organization in Sex-Linked Regions.</title>
        <authorList>
            <person name="Hyden B."/>
            <person name="Feng K."/>
            <person name="Yates T.B."/>
            <person name="Jawdy S."/>
            <person name="Cereghino C."/>
            <person name="Smart L.B."/>
            <person name="Muchero W."/>
        </authorList>
    </citation>
    <scope>NUCLEOTIDE SEQUENCE [LARGE SCALE GENOMIC DNA]</scope>
    <source>
        <tissue evidence="1">Shoot tip</tissue>
    </source>
</reference>
<comment type="caution">
    <text evidence="1">The sequence shown here is derived from an EMBL/GenBank/DDBJ whole genome shotgun (WGS) entry which is preliminary data.</text>
</comment>